<dbReference type="GO" id="GO:0008131">
    <property type="term" value="F:primary methylamine oxidase activity"/>
    <property type="evidence" value="ECO:0007669"/>
    <property type="project" value="UniProtKB-EC"/>
</dbReference>
<reference evidence="20 21" key="1">
    <citation type="submission" date="2013-02" db="EMBL/GenBank/DDBJ databases">
        <title>Genome sequence of Candida maltosa Xu316, a potential industrial strain for xylitol and ethanol production.</title>
        <authorList>
            <person name="Yu J."/>
            <person name="Wang Q."/>
            <person name="Geng X."/>
            <person name="Bao W."/>
            <person name="He P."/>
            <person name="Cai J."/>
        </authorList>
    </citation>
    <scope>NUCLEOTIDE SEQUENCE [LARGE SCALE GENOMIC DNA]</scope>
    <source>
        <strain evidence="21">Xu316</strain>
    </source>
</reference>
<name>M3K7Q8_CANMX</name>
<dbReference type="GO" id="GO:0008168">
    <property type="term" value="F:methyltransferase activity"/>
    <property type="evidence" value="ECO:0007669"/>
    <property type="project" value="InterPro"/>
</dbReference>
<evidence type="ECO:0000256" key="4">
    <source>
        <dbReference type="ARBA" id="ARBA00007983"/>
    </source>
</evidence>
<evidence type="ECO:0000256" key="5">
    <source>
        <dbReference type="ARBA" id="ARBA00011738"/>
    </source>
</evidence>
<proteinExistence type="inferred from homology"/>
<feature type="active site" description="Proton acceptor" evidence="13">
    <location>
        <position position="325"/>
    </location>
</feature>
<comment type="cofactor">
    <cofactor evidence="3">
        <name>Zn(2+)</name>
        <dbReference type="ChEBI" id="CHEBI:29105"/>
    </cofactor>
</comment>
<keyword evidence="9 15" id="KW-0186">Copper</keyword>
<accession>M3K7Q8</accession>
<dbReference type="Pfam" id="PF02728">
    <property type="entry name" value="Cu_amine_oxidN3"/>
    <property type="match status" value="1"/>
</dbReference>
<keyword evidence="6 15" id="KW-0479">Metal-binding</keyword>
<dbReference type="EC" id="1.4.3.-" evidence="15"/>
<dbReference type="InterPro" id="IPR000269">
    <property type="entry name" value="Cu_amine_oxidase"/>
</dbReference>
<comment type="PTM">
    <text evidence="14 15">Topaquinone (TPQ) is generated by copper-dependent autoxidation of a specific tyrosyl residue.</text>
</comment>
<sequence>MERLSQLSMHTTASNAPPPRPDHPLDPLTPGEIKSVTDLVKASYNGKALNFNTVTLREPIKKAYYDWKEKSGPLPPRIAYFVIVVDGDNGVHEGIVDISAQRVIEMKHTDGVQPILTPADLQLTEDIIRKDPEVQRQCEISGIPPNSMHQIYCDAWTIGYDERWGASRRLQQALMYWRSDEDDSQYSHPLDFCPIVDMNAGKVISIDIPQKRRKVSKYKHSNYHPKHVAEKYGTKENPSGYRQDDAPIDITQPEGVSFKMNNNVMNWSNFQFHIGFNYREGIVLSDFTYNDHGNVRPILHRLSLSEMVVPYGNPDFPHQRKHALDIGEYGAGNMTNFLLDANGQFCNCKGVIQYLDGVLVDRDGNPEIIKNAICIHEEDDGILFKHSDFRDNFQTNVTTRGKRLIISQIFTAANYEYCVYWILRQDGTIKLEVRLTGILNTYICSDDEDIGPWGTVVYPNVNAHNHQHLFSLRIHPRIDGDNNSAATSDAKPSPYPTGSPQNMYGNGFYCQKNVFKTVKDSITDFESATARTWDMFNPSSINKYSGKPATYKLVSTFCSPLLAQEGSLVRKRAPWAANHTQVVPYKDENYGYGRLYPSGDHVPQWSGDGMRGMREWVGDGTDNVENTDIVFFHTFGITHFPAPEDFPVMPTEIFDLMLRPRHFFIENPVMDVKPSSARTTAEVRQGALSSTDTKTMTVDKTSRLATEAVQGGSSSCCDIGKENLILTSLPPSTTEKDIPQRLLDLGLQWTTKECIDIEEGGIDASKVCLLDPAAEVDLTPSDKSKFDYFVFGGILGSHPRVDRTGILREKYGFSGRRLGALQMTTDTAIRTTQRIIEDGVPFEDIKFLDYPEIKYNKYESTEMPFRYIVDKQGDPILPEGMLELIKNDAEQSIDDLLIE</sequence>
<dbReference type="FunFam" id="3.10.450.40:FF:000014">
    <property type="entry name" value="Peroxisomal primary amine oxidase"/>
    <property type="match status" value="1"/>
</dbReference>
<evidence type="ECO:0000313" key="20">
    <source>
        <dbReference type="EMBL" id="EMG50899.1"/>
    </source>
</evidence>
<dbReference type="PANTHER" id="PTHR10638">
    <property type="entry name" value="COPPER AMINE OXIDASE"/>
    <property type="match status" value="1"/>
</dbReference>
<dbReference type="PROSITE" id="PS01164">
    <property type="entry name" value="COPPER_AMINE_OXID_1"/>
    <property type="match status" value="1"/>
</dbReference>
<feature type="region of interest" description="Disordered" evidence="16">
    <location>
        <begin position="1"/>
        <end position="30"/>
    </location>
</feature>
<dbReference type="SUPFAM" id="SSF49998">
    <property type="entry name" value="Amine oxidase catalytic domain"/>
    <property type="match status" value="1"/>
</dbReference>
<gene>
    <name evidence="20" type="ORF">G210_0037</name>
</gene>
<keyword evidence="10" id="KW-1015">Disulfide bond</keyword>
<evidence type="ECO:0000259" key="17">
    <source>
        <dbReference type="Pfam" id="PF01179"/>
    </source>
</evidence>
<dbReference type="FunFam" id="2.70.98.20:FF:000001">
    <property type="entry name" value="Amine oxidase"/>
    <property type="match status" value="1"/>
</dbReference>
<evidence type="ECO:0000256" key="14">
    <source>
        <dbReference type="PIRSR" id="PIRSR600269-51"/>
    </source>
</evidence>
<dbReference type="InterPro" id="IPR049948">
    <property type="entry name" value="Cu_Am_ox_TPQ-bd"/>
</dbReference>
<keyword evidence="7 13" id="KW-0801">TPQ</keyword>
<organism evidence="20 21">
    <name type="scientific">Candida maltosa (strain Xu316)</name>
    <name type="common">Yeast</name>
    <dbReference type="NCBI Taxonomy" id="1245528"/>
    <lineage>
        <taxon>Eukaryota</taxon>
        <taxon>Fungi</taxon>
        <taxon>Dikarya</taxon>
        <taxon>Ascomycota</taxon>
        <taxon>Saccharomycotina</taxon>
        <taxon>Pichiomycetes</taxon>
        <taxon>Debaryomycetaceae</taxon>
        <taxon>Candida/Lodderomyces clade</taxon>
        <taxon>Candida</taxon>
    </lineage>
</organism>
<evidence type="ECO:0000256" key="3">
    <source>
        <dbReference type="ARBA" id="ARBA00001947"/>
    </source>
</evidence>
<dbReference type="InterPro" id="IPR016182">
    <property type="entry name" value="Cu_amine_oxidase_N-reg"/>
</dbReference>
<evidence type="ECO:0000256" key="15">
    <source>
        <dbReference type="RuleBase" id="RU000672"/>
    </source>
</evidence>
<feature type="domain" description="Copper amine oxidase catalytic" evidence="17">
    <location>
        <begin position="249"/>
        <end position="670"/>
    </location>
</feature>
<dbReference type="Proteomes" id="UP000011777">
    <property type="component" value="Unassembled WGS sequence"/>
</dbReference>
<comment type="caution">
    <text evidence="20">The sequence shown here is derived from an EMBL/GenBank/DDBJ whole genome shotgun (WGS) entry which is preliminary data.</text>
</comment>
<dbReference type="PROSITE" id="PS01165">
    <property type="entry name" value="COPPER_AMINE_OXID_2"/>
    <property type="match status" value="1"/>
</dbReference>
<comment type="subunit">
    <text evidence="5">Homodimer.</text>
</comment>
<dbReference type="Pfam" id="PF01179">
    <property type="entry name" value="Cu_amine_oxid"/>
    <property type="match status" value="1"/>
</dbReference>
<dbReference type="InterPro" id="IPR049947">
    <property type="entry name" value="Cu_Am_Ox_Cu-bd"/>
</dbReference>
<dbReference type="GO" id="GO:0009308">
    <property type="term" value="P:amine metabolic process"/>
    <property type="evidence" value="ECO:0007669"/>
    <property type="project" value="UniProtKB-UniRule"/>
</dbReference>
<evidence type="ECO:0000256" key="16">
    <source>
        <dbReference type="SAM" id="MobiDB-lite"/>
    </source>
</evidence>
<evidence type="ECO:0000259" key="18">
    <source>
        <dbReference type="Pfam" id="PF02727"/>
    </source>
</evidence>
<evidence type="ECO:0000256" key="12">
    <source>
        <dbReference type="ARBA" id="ARBA00048032"/>
    </source>
</evidence>
<keyword evidence="11" id="KW-0464">Manganese</keyword>
<dbReference type="SUPFAM" id="SSF54416">
    <property type="entry name" value="Amine oxidase N-terminal region"/>
    <property type="match status" value="2"/>
</dbReference>
<comment type="cofactor">
    <cofactor evidence="1">
        <name>Cu cation</name>
        <dbReference type="ChEBI" id="CHEBI:23378"/>
    </cofactor>
</comment>
<comment type="catalytic activity">
    <reaction evidence="12">
        <text>a primary methyl amine + O2 + H2O = an aldehyde + H2O2 + NH4(+)</text>
        <dbReference type="Rhea" id="RHEA:16153"/>
        <dbReference type="ChEBI" id="CHEBI:15377"/>
        <dbReference type="ChEBI" id="CHEBI:15379"/>
        <dbReference type="ChEBI" id="CHEBI:16240"/>
        <dbReference type="ChEBI" id="CHEBI:17478"/>
        <dbReference type="ChEBI" id="CHEBI:28938"/>
        <dbReference type="ChEBI" id="CHEBI:228804"/>
        <dbReference type="EC" id="1.4.3.21"/>
    </reaction>
</comment>
<evidence type="ECO:0000256" key="7">
    <source>
        <dbReference type="ARBA" id="ARBA00022772"/>
    </source>
</evidence>
<dbReference type="Pfam" id="PF04252">
    <property type="entry name" value="SFM1-like"/>
    <property type="match status" value="1"/>
</dbReference>
<dbReference type="PANTHER" id="PTHR10638:SF86">
    <property type="entry name" value="COPPER AMINE OXIDASE 1-RELATED"/>
    <property type="match status" value="1"/>
</dbReference>
<dbReference type="InterPro" id="IPR015800">
    <property type="entry name" value="Cu_amine_oxidase_N2"/>
</dbReference>
<evidence type="ECO:0000256" key="8">
    <source>
        <dbReference type="ARBA" id="ARBA00023002"/>
    </source>
</evidence>
<dbReference type="Gene3D" id="2.70.98.20">
    <property type="entry name" value="Copper amine oxidase, catalytic domain"/>
    <property type="match status" value="1"/>
</dbReference>
<dbReference type="HOGENOM" id="CLU_011500_3_2_1"/>
<feature type="active site" description="Schiff-base intermediate with substrate; via topaquinone" evidence="13">
    <location>
        <position position="415"/>
    </location>
</feature>
<feature type="domain" description="Copper amine oxidase N2-terminal" evidence="18">
    <location>
        <begin position="23"/>
        <end position="106"/>
    </location>
</feature>
<dbReference type="Pfam" id="PF02727">
    <property type="entry name" value="Cu_amine_oxidN2"/>
    <property type="match status" value="1"/>
</dbReference>
<evidence type="ECO:0000259" key="19">
    <source>
        <dbReference type="Pfam" id="PF02728"/>
    </source>
</evidence>
<dbReference type="InterPro" id="IPR015798">
    <property type="entry name" value="Cu_amine_oxidase_C"/>
</dbReference>
<protein>
    <recommendedName>
        <fullName evidence="15">Amine oxidase</fullName>
        <ecNumber evidence="15">1.4.3.-</ecNumber>
    </recommendedName>
</protein>
<dbReference type="GO" id="GO:0005507">
    <property type="term" value="F:copper ion binding"/>
    <property type="evidence" value="ECO:0007669"/>
    <property type="project" value="InterPro"/>
</dbReference>
<comment type="similarity">
    <text evidence="4 15">Belongs to the copper/topaquinone oxidase family.</text>
</comment>
<evidence type="ECO:0000256" key="9">
    <source>
        <dbReference type="ARBA" id="ARBA00023008"/>
    </source>
</evidence>
<dbReference type="GO" id="GO:0048038">
    <property type="term" value="F:quinone binding"/>
    <property type="evidence" value="ECO:0007669"/>
    <property type="project" value="InterPro"/>
</dbReference>
<feature type="domain" description="Copper amine oxidase N3-terminal" evidence="19">
    <location>
        <begin position="114"/>
        <end position="215"/>
    </location>
</feature>
<dbReference type="InterPro" id="IPR015802">
    <property type="entry name" value="Cu_amine_oxidase_N3"/>
</dbReference>
<dbReference type="InterPro" id="IPR036460">
    <property type="entry name" value="Cu_amine_oxidase_C_sf"/>
</dbReference>
<dbReference type="eggNOG" id="KOG1186">
    <property type="taxonomic scope" value="Eukaryota"/>
</dbReference>
<evidence type="ECO:0000256" key="11">
    <source>
        <dbReference type="ARBA" id="ARBA00023211"/>
    </source>
</evidence>
<comment type="cofactor">
    <cofactor evidence="2">
        <name>Mn(2+)</name>
        <dbReference type="ChEBI" id="CHEBI:29035"/>
    </cofactor>
</comment>
<feature type="modified residue" description="2',4',5'-topaquinone" evidence="14">
    <location>
        <position position="415"/>
    </location>
</feature>
<keyword evidence="8 15" id="KW-0560">Oxidoreductase</keyword>
<evidence type="ECO:0000313" key="21">
    <source>
        <dbReference type="Proteomes" id="UP000011777"/>
    </source>
</evidence>
<dbReference type="Gene3D" id="3.10.450.40">
    <property type="match status" value="2"/>
</dbReference>
<evidence type="ECO:0000256" key="1">
    <source>
        <dbReference type="ARBA" id="ARBA00001935"/>
    </source>
</evidence>
<dbReference type="OrthoDB" id="5379943at2759"/>
<comment type="cofactor">
    <cofactor evidence="15">
        <name>Cu cation</name>
        <dbReference type="ChEBI" id="CHEBI:23378"/>
    </cofactor>
    <text evidence="15">Contains 1 topaquinone per subunit.</text>
</comment>
<dbReference type="AlphaFoldDB" id="M3K7Q8"/>
<dbReference type="OMA" id="VHVGFNY"/>
<evidence type="ECO:0000256" key="2">
    <source>
        <dbReference type="ARBA" id="ARBA00001936"/>
    </source>
</evidence>
<evidence type="ECO:0000256" key="6">
    <source>
        <dbReference type="ARBA" id="ARBA00022723"/>
    </source>
</evidence>
<evidence type="ECO:0000256" key="10">
    <source>
        <dbReference type="ARBA" id="ARBA00023157"/>
    </source>
</evidence>
<feature type="compositionally biased region" description="Polar residues" evidence="16">
    <location>
        <begin position="1"/>
        <end position="15"/>
    </location>
</feature>
<evidence type="ECO:0000256" key="13">
    <source>
        <dbReference type="PIRSR" id="PIRSR600269-50"/>
    </source>
</evidence>
<dbReference type="EMBL" id="AOGT01000090">
    <property type="protein sequence ID" value="EMG50899.1"/>
    <property type="molecule type" value="Genomic_DNA"/>
</dbReference>
<keyword evidence="21" id="KW-1185">Reference proteome</keyword>
<dbReference type="InterPro" id="IPR007364">
    <property type="entry name" value="SFM1-like"/>
</dbReference>
<dbReference type="STRING" id="1245528.M3K7Q8"/>